<comment type="caution">
    <text evidence="1">The sequence shown here is derived from an EMBL/GenBank/DDBJ whole genome shotgun (WGS) entry which is preliminary data.</text>
</comment>
<evidence type="ECO:0000313" key="1">
    <source>
        <dbReference type="EMBL" id="KAJ4449346.1"/>
    </source>
</evidence>
<dbReference type="EMBL" id="JAJSOF020000003">
    <property type="protein sequence ID" value="KAJ4449346.1"/>
    <property type="molecule type" value="Genomic_DNA"/>
</dbReference>
<keyword evidence="2" id="KW-1185">Reference proteome</keyword>
<gene>
    <name evidence="1" type="ORF">ANN_00744</name>
</gene>
<name>A0ABQ8TTC4_PERAM</name>
<sequence>MLQQKVTFFQYVFLSEPFLLFYSFVLRDVFILLQYLKYIEVRAASVHFQYNNCSSPRIHVFLSLGTVVYRRVQADGLQRAYNDGNGRQVKIETHMLLAISFVPPQDVAQCFREFRDDVSDIMMPIVDCFDVNYVSGRTMQ</sequence>
<evidence type="ECO:0000313" key="2">
    <source>
        <dbReference type="Proteomes" id="UP001148838"/>
    </source>
</evidence>
<organism evidence="1 2">
    <name type="scientific">Periplaneta americana</name>
    <name type="common">American cockroach</name>
    <name type="synonym">Blatta americana</name>
    <dbReference type="NCBI Taxonomy" id="6978"/>
    <lineage>
        <taxon>Eukaryota</taxon>
        <taxon>Metazoa</taxon>
        <taxon>Ecdysozoa</taxon>
        <taxon>Arthropoda</taxon>
        <taxon>Hexapoda</taxon>
        <taxon>Insecta</taxon>
        <taxon>Pterygota</taxon>
        <taxon>Neoptera</taxon>
        <taxon>Polyneoptera</taxon>
        <taxon>Dictyoptera</taxon>
        <taxon>Blattodea</taxon>
        <taxon>Blattoidea</taxon>
        <taxon>Blattidae</taxon>
        <taxon>Blattinae</taxon>
        <taxon>Periplaneta</taxon>
    </lineage>
</organism>
<dbReference type="Proteomes" id="UP001148838">
    <property type="component" value="Unassembled WGS sequence"/>
</dbReference>
<reference evidence="1 2" key="1">
    <citation type="journal article" date="2022" name="Allergy">
        <title>Genome assembly and annotation of Periplaneta americana reveal a comprehensive cockroach allergen profile.</title>
        <authorList>
            <person name="Wang L."/>
            <person name="Xiong Q."/>
            <person name="Saelim N."/>
            <person name="Wang L."/>
            <person name="Nong W."/>
            <person name="Wan A.T."/>
            <person name="Shi M."/>
            <person name="Liu X."/>
            <person name="Cao Q."/>
            <person name="Hui J.H.L."/>
            <person name="Sookrung N."/>
            <person name="Leung T.F."/>
            <person name="Tungtrongchitr A."/>
            <person name="Tsui S.K.W."/>
        </authorList>
    </citation>
    <scope>NUCLEOTIDE SEQUENCE [LARGE SCALE GENOMIC DNA]</scope>
    <source>
        <strain evidence="1">PWHHKU_190912</strain>
    </source>
</reference>
<protein>
    <submittedName>
        <fullName evidence="1">Uncharacterized protein</fullName>
    </submittedName>
</protein>
<accession>A0ABQ8TTC4</accession>
<feature type="non-terminal residue" evidence="1">
    <location>
        <position position="140"/>
    </location>
</feature>
<proteinExistence type="predicted"/>